<evidence type="ECO:0000256" key="2">
    <source>
        <dbReference type="ARBA" id="ARBA00005709"/>
    </source>
</evidence>
<keyword evidence="6" id="KW-0966">Cell projection</keyword>
<keyword evidence="6" id="KW-0969">Cilium</keyword>
<dbReference type="Gene3D" id="1.20.1330.10">
    <property type="entry name" value="f41 fragment of flagellin, N-terminal domain"/>
    <property type="match status" value="1"/>
</dbReference>
<dbReference type="GO" id="GO:0005198">
    <property type="term" value="F:structural molecule activity"/>
    <property type="evidence" value="ECO:0007669"/>
    <property type="project" value="InterPro"/>
</dbReference>
<dbReference type="Pfam" id="PF00669">
    <property type="entry name" value="Flagellin_N"/>
    <property type="match status" value="1"/>
</dbReference>
<dbReference type="KEGG" id="nti:DNFV4_03421"/>
<evidence type="ECO:0000259" key="5">
    <source>
        <dbReference type="Pfam" id="PF00700"/>
    </source>
</evidence>
<dbReference type="RefSeq" id="WP_289269814.1">
    <property type="nucleotide sequence ID" value="NZ_OX365700.1"/>
</dbReference>
<dbReference type="Pfam" id="PF00700">
    <property type="entry name" value="Flagellin_C"/>
    <property type="match status" value="1"/>
</dbReference>
<dbReference type="SUPFAM" id="SSF64518">
    <property type="entry name" value="Phase 1 flagellin"/>
    <property type="match status" value="1"/>
</dbReference>
<feature type="domain" description="Flagellin C-terminal" evidence="5">
    <location>
        <begin position="214"/>
        <end position="295"/>
    </location>
</feature>
<dbReference type="AlphaFoldDB" id="A0AA86N1Z0"/>
<sequence length="296" mass="32425">MRVADSQVFNTLFGNMQRTRSRILVAQEQISSQKRLLKPSDDPSSFGQVLAGRTELSRNEQWSRNITFGRQRLELADGTLTQVTTLLIRVKELTVQAASGTTTAEQRVTIAQEVRQLHRHLMQLANTELNGQRIFSGTKTDVAPYVLTAGDTVIYQGNGERHAVEVGEGQTIDDTMPGSQVFSGPTANLFDSLRDLLASLEGNNQAGIETGVGDVDRAMAQVNNAQGQIGALVNRMDVAGEWIARATELVTRTISDHEDADLAEAISDLSRHELALEATNATLSRMFTTSLLNFLR</sequence>
<keyword evidence="6" id="KW-0282">Flagellum</keyword>
<comment type="similarity">
    <text evidence="2">Belongs to the bacterial flagellin family.</text>
</comment>
<dbReference type="InterPro" id="IPR046358">
    <property type="entry name" value="Flagellin_C"/>
</dbReference>
<name>A0AA86N1Z0_9BACT</name>
<dbReference type="GO" id="GO:0071973">
    <property type="term" value="P:bacterial-type flagellum-dependent cell motility"/>
    <property type="evidence" value="ECO:0007669"/>
    <property type="project" value="InterPro"/>
</dbReference>
<evidence type="ECO:0000313" key="7">
    <source>
        <dbReference type="Proteomes" id="UP001179121"/>
    </source>
</evidence>
<dbReference type="InterPro" id="IPR001029">
    <property type="entry name" value="Flagellin_N"/>
</dbReference>
<evidence type="ECO:0000259" key="4">
    <source>
        <dbReference type="Pfam" id="PF00669"/>
    </source>
</evidence>
<dbReference type="EMBL" id="OX365700">
    <property type="protein sequence ID" value="CAI4032991.1"/>
    <property type="molecule type" value="Genomic_DNA"/>
</dbReference>
<dbReference type="NCBIfam" id="TIGR02550">
    <property type="entry name" value="flagell_flgL"/>
    <property type="match status" value="1"/>
</dbReference>
<comment type="subcellular location">
    <subcellularLocation>
        <location evidence="1">Bacterial flagellum</location>
    </subcellularLocation>
</comment>
<gene>
    <name evidence="6" type="ORF">DNFV4_03421</name>
</gene>
<dbReference type="PANTHER" id="PTHR42792">
    <property type="entry name" value="FLAGELLIN"/>
    <property type="match status" value="1"/>
</dbReference>
<keyword evidence="3" id="KW-0975">Bacterial flagellum</keyword>
<evidence type="ECO:0000256" key="3">
    <source>
        <dbReference type="ARBA" id="ARBA00023143"/>
    </source>
</evidence>
<protein>
    <submittedName>
        <fullName evidence="6">Flagellar hook-associated protein flgL</fullName>
    </submittedName>
</protein>
<keyword evidence="7" id="KW-1185">Reference proteome</keyword>
<reference evidence="6" key="1">
    <citation type="submission" date="2022-10" db="EMBL/GenBank/DDBJ databases">
        <authorList>
            <person name="Koch H."/>
        </authorList>
    </citation>
    <scope>NUCLEOTIDE SEQUENCE</scope>
    <source>
        <strain evidence="6">DNF</strain>
    </source>
</reference>
<proteinExistence type="inferred from homology"/>
<dbReference type="InterPro" id="IPR001492">
    <property type="entry name" value="Flagellin"/>
</dbReference>
<accession>A0AA86N1Z0</accession>
<evidence type="ECO:0000313" key="6">
    <source>
        <dbReference type="EMBL" id="CAI4032991.1"/>
    </source>
</evidence>
<feature type="domain" description="Flagellin N-terminal" evidence="4">
    <location>
        <begin position="15"/>
        <end position="140"/>
    </location>
</feature>
<dbReference type="PANTHER" id="PTHR42792:SF1">
    <property type="entry name" value="FLAGELLAR HOOK-ASSOCIATED PROTEIN 3"/>
    <property type="match status" value="1"/>
</dbReference>
<dbReference type="InterPro" id="IPR013384">
    <property type="entry name" value="Flagell_FlgL"/>
</dbReference>
<organism evidence="6 7">
    <name type="scientific">Nitrospira tepida</name>
    <dbReference type="NCBI Taxonomy" id="2973512"/>
    <lineage>
        <taxon>Bacteria</taxon>
        <taxon>Pseudomonadati</taxon>
        <taxon>Nitrospirota</taxon>
        <taxon>Nitrospiria</taxon>
        <taxon>Nitrospirales</taxon>
        <taxon>Nitrospiraceae</taxon>
        <taxon>Nitrospira</taxon>
    </lineage>
</organism>
<dbReference type="GO" id="GO:0009424">
    <property type="term" value="C:bacterial-type flagellum hook"/>
    <property type="evidence" value="ECO:0007669"/>
    <property type="project" value="InterPro"/>
</dbReference>
<dbReference type="Proteomes" id="UP001179121">
    <property type="component" value="Chromosome"/>
</dbReference>
<evidence type="ECO:0000256" key="1">
    <source>
        <dbReference type="ARBA" id="ARBA00004365"/>
    </source>
</evidence>